<reference evidence="2 3" key="1">
    <citation type="journal article" date="2016" name="Front. Microbiol.">
        <title>Comparative Genomics Analysis of Streptomyces Species Reveals Their Adaptation to the Marine Environment and Their Diversity at the Genomic Level.</title>
        <authorList>
            <person name="Tian X."/>
            <person name="Zhang Z."/>
            <person name="Yang T."/>
            <person name="Chen M."/>
            <person name="Li J."/>
            <person name="Chen F."/>
            <person name="Yang J."/>
            <person name="Li W."/>
            <person name="Zhang B."/>
            <person name="Zhang Z."/>
            <person name="Wu J."/>
            <person name="Zhang C."/>
            <person name="Long L."/>
            <person name="Xiao J."/>
        </authorList>
    </citation>
    <scope>NUCLEOTIDE SEQUENCE [LARGE SCALE GENOMIC DNA]</scope>
    <source>
        <strain evidence="2 3">SCSIO M10379</strain>
    </source>
</reference>
<gene>
    <name evidence="2" type="ORF">AN217_00330</name>
</gene>
<dbReference type="RefSeq" id="WP_069990404.1">
    <property type="nucleotide sequence ID" value="NZ_LJGV01000021.1"/>
</dbReference>
<dbReference type="Proteomes" id="UP000175829">
    <property type="component" value="Unassembled WGS sequence"/>
</dbReference>
<evidence type="ECO:0000256" key="1">
    <source>
        <dbReference type="SAM" id="MobiDB-lite"/>
    </source>
</evidence>
<feature type="compositionally biased region" description="Low complexity" evidence="1">
    <location>
        <begin position="55"/>
        <end position="78"/>
    </location>
</feature>
<comment type="caution">
    <text evidence="2">The sequence shown here is derived from an EMBL/GenBank/DDBJ whole genome shotgun (WGS) entry which is preliminary data.</text>
</comment>
<dbReference type="AlphaFoldDB" id="A0A1E7KCZ2"/>
<feature type="region of interest" description="Disordered" evidence="1">
    <location>
        <begin position="46"/>
        <end position="87"/>
    </location>
</feature>
<proteinExistence type="predicted"/>
<organism evidence="2 3">
    <name type="scientific">Streptomyces qinglanensis</name>
    <dbReference type="NCBI Taxonomy" id="943816"/>
    <lineage>
        <taxon>Bacteria</taxon>
        <taxon>Bacillati</taxon>
        <taxon>Actinomycetota</taxon>
        <taxon>Actinomycetes</taxon>
        <taxon>Kitasatosporales</taxon>
        <taxon>Streptomycetaceae</taxon>
        <taxon>Streptomyces</taxon>
    </lineage>
</organism>
<dbReference type="EMBL" id="LJGV01000021">
    <property type="protein sequence ID" value="OEV01796.1"/>
    <property type="molecule type" value="Genomic_DNA"/>
</dbReference>
<name>A0A1E7KCZ2_9ACTN</name>
<protein>
    <submittedName>
        <fullName evidence="2">Uncharacterized protein</fullName>
    </submittedName>
</protein>
<evidence type="ECO:0000313" key="3">
    <source>
        <dbReference type="Proteomes" id="UP000175829"/>
    </source>
</evidence>
<dbReference type="PATRIC" id="fig|943816.4.peg.5136"/>
<accession>A0A1E7KCZ2</accession>
<sequence>MALMDQYALDIWRLGSHGQAPPPAPGSHEARLLRAWWVARREARQEFGSGGGGAADRPAAPSAGPRADGDGASRTAPRPLRRRTRRA</sequence>
<evidence type="ECO:0000313" key="2">
    <source>
        <dbReference type="EMBL" id="OEV01796.1"/>
    </source>
</evidence>